<keyword evidence="2" id="KW-1185">Reference proteome</keyword>
<accession>A0A914DUP7</accession>
<feature type="transmembrane region" description="Helical" evidence="1">
    <location>
        <begin position="106"/>
        <end position="134"/>
    </location>
</feature>
<evidence type="ECO:0000313" key="3">
    <source>
        <dbReference type="WBParaSite" id="ACRNAN_scaffold4222.g30247.t1"/>
    </source>
</evidence>
<dbReference type="PANTHER" id="PTHR46641:SF14">
    <property type="entry name" value="G-PROTEIN COUPLED RECEPTORS FAMILY 1 PROFILE DOMAIN-CONTAINING PROTEIN"/>
    <property type="match status" value="1"/>
</dbReference>
<reference evidence="3" key="1">
    <citation type="submission" date="2022-11" db="UniProtKB">
        <authorList>
            <consortium name="WormBaseParasite"/>
        </authorList>
    </citation>
    <scope>IDENTIFICATION</scope>
</reference>
<keyword evidence="1" id="KW-1133">Transmembrane helix</keyword>
<dbReference type="Proteomes" id="UP000887540">
    <property type="component" value="Unplaced"/>
</dbReference>
<dbReference type="PANTHER" id="PTHR46641">
    <property type="entry name" value="FMRFAMIDE RECEPTOR-RELATED"/>
    <property type="match status" value="1"/>
</dbReference>
<organism evidence="2 3">
    <name type="scientific">Acrobeloides nanus</name>
    <dbReference type="NCBI Taxonomy" id="290746"/>
    <lineage>
        <taxon>Eukaryota</taxon>
        <taxon>Metazoa</taxon>
        <taxon>Ecdysozoa</taxon>
        <taxon>Nematoda</taxon>
        <taxon>Chromadorea</taxon>
        <taxon>Rhabditida</taxon>
        <taxon>Tylenchina</taxon>
        <taxon>Cephalobomorpha</taxon>
        <taxon>Cephaloboidea</taxon>
        <taxon>Cephalobidae</taxon>
        <taxon>Acrobeloides</taxon>
    </lineage>
</organism>
<evidence type="ECO:0000313" key="2">
    <source>
        <dbReference type="Proteomes" id="UP000887540"/>
    </source>
</evidence>
<protein>
    <submittedName>
        <fullName evidence="3">G-protein coupled receptors family 1 profile domain-containing protein</fullName>
    </submittedName>
</protein>
<evidence type="ECO:0000256" key="1">
    <source>
        <dbReference type="SAM" id="Phobius"/>
    </source>
</evidence>
<feature type="transmembrane region" description="Helical" evidence="1">
    <location>
        <begin position="72"/>
        <end position="94"/>
    </location>
</feature>
<keyword evidence="1" id="KW-0812">Transmembrane</keyword>
<feature type="transmembrane region" description="Helical" evidence="1">
    <location>
        <begin position="6"/>
        <end position="25"/>
    </location>
</feature>
<dbReference type="InterPro" id="IPR052954">
    <property type="entry name" value="GPCR-Ligand_Int"/>
</dbReference>
<proteinExistence type="predicted"/>
<dbReference type="WBParaSite" id="ACRNAN_scaffold4222.g30247.t1">
    <property type="protein sequence ID" value="ACRNAN_scaffold4222.g30247.t1"/>
    <property type="gene ID" value="ACRNAN_scaffold4222.g30247"/>
</dbReference>
<dbReference type="Gene3D" id="1.20.1070.10">
    <property type="entry name" value="Rhodopsin 7-helix transmembrane proteins"/>
    <property type="match status" value="1"/>
</dbReference>
<name>A0A914DUP7_9BILA</name>
<keyword evidence="1" id="KW-0472">Membrane</keyword>
<sequence length="251" mass="29135">MISIFFVLGTVLNFFVIFILHFRMFRRKSCISNMILASNDLKIYLAAGHQIKKPKSVIRRYPRNKVPTRPHICVYLLWITSSDIVLLTAAFFTYSVPTLFDCYQGFYAYLLPLLYTLCQATLTISVWQTFALMLDRWRALSSNFASAISKVLETNAKIHKMMFYVTITALIYTSPRYFEFTVKYDDINQLYYVRQSKLTSNLFYVIGKNIYRDYCEISRFEIADECIGYHGSGVWSLGGFSIQPNAIDLGD</sequence>
<dbReference type="AlphaFoldDB" id="A0A914DUP7"/>